<dbReference type="EMBL" id="SRKY01000003">
    <property type="protein sequence ID" value="THH35793.1"/>
    <property type="molecule type" value="Genomic_DNA"/>
</dbReference>
<dbReference type="RefSeq" id="WP_136463263.1">
    <property type="nucleotide sequence ID" value="NZ_SRKY01000003.1"/>
</dbReference>
<keyword evidence="3" id="KW-1185">Reference proteome</keyword>
<accession>A0A4V3XK62</accession>
<organism evidence="2 3">
    <name type="scientific">Aliishimia ponticola</name>
    <dbReference type="NCBI Taxonomy" id="2499833"/>
    <lineage>
        <taxon>Bacteria</taxon>
        <taxon>Pseudomonadati</taxon>
        <taxon>Pseudomonadota</taxon>
        <taxon>Alphaproteobacteria</taxon>
        <taxon>Rhodobacterales</taxon>
        <taxon>Paracoccaceae</taxon>
        <taxon>Aliishimia</taxon>
    </lineage>
</organism>
<dbReference type="Gene3D" id="3.60.10.10">
    <property type="entry name" value="Endonuclease/exonuclease/phosphatase"/>
    <property type="match status" value="1"/>
</dbReference>
<dbReference type="AlphaFoldDB" id="A0A4V3XK62"/>
<reference evidence="2 3" key="1">
    <citation type="submission" date="2019-04" db="EMBL/GenBank/DDBJ databases">
        <title>Shimia ponticola sp. nov., isolated from seawater.</title>
        <authorList>
            <person name="Kim Y.-O."/>
            <person name="Yoon J.-H."/>
        </authorList>
    </citation>
    <scope>NUCLEOTIDE SEQUENCE [LARGE SCALE GENOMIC DNA]</scope>
    <source>
        <strain evidence="2 3">MYP11</strain>
    </source>
</reference>
<protein>
    <submittedName>
        <fullName evidence="2">Endonuclease</fullName>
    </submittedName>
</protein>
<keyword evidence="2" id="KW-0255">Endonuclease</keyword>
<dbReference type="InterPro" id="IPR036691">
    <property type="entry name" value="Endo/exonu/phosph_ase_sf"/>
</dbReference>
<evidence type="ECO:0000313" key="2">
    <source>
        <dbReference type="EMBL" id="THH35793.1"/>
    </source>
</evidence>
<dbReference type="OrthoDB" id="6199360at2"/>
<evidence type="ECO:0000259" key="1">
    <source>
        <dbReference type="Pfam" id="PF03372"/>
    </source>
</evidence>
<name>A0A4V3XK62_9RHOB</name>
<dbReference type="GO" id="GO:0004519">
    <property type="term" value="F:endonuclease activity"/>
    <property type="evidence" value="ECO:0007669"/>
    <property type="project" value="UniProtKB-KW"/>
</dbReference>
<gene>
    <name evidence="2" type="ORF">E4Z66_11970</name>
</gene>
<keyword evidence="2" id="KW-0540">Nuclease</keyword>
<sequence length="360" mass="39591">MRIATYNVEWFSSLFDAAGGLLVDDEWSARYNVTRAQQIEALGIVFTALDADAVMIIEAPDNSRRSNTVAALETFAQTMGLRANKAVMGFSNDTQQEIALLYDPNALSARHDPIGPETGKKGGHGAPRFDGSFRIDLDVDATEDIVTFSKPPLELDITTRGGTRLRMIGAHLKSKAPHGARNAADAMRISIANRRKQLAQAIWLRGRVDEHLSAGESLIVLGDLNDGPGLDEYEDLFGRSSVEIVMGRNGDTRLFDPHARRALGRKLSAQPTTARFWIRPEKRFLQALLDYVMISPDLMAKRPVWRIWHPLDDPACWAVPELRDALVMASDHFPVSLDIDIDGAPDPGAAILTQDDTAAP</sequence>
<dbReference type="Proteomes" id="UP000306602">
    <property type="component" value="Unassembled WGS sequence"/>
</dbReference>
<comment type="caution">
    <text evidence="2">The sequence shown here is derived from an EMBL/GenBank/DDBJ whole genome shotgun (WGS) entry which is preliminary data.</text>
</comment>
<dbReference type="SUPFAM" id="SSF56219">
    <property type="entry name" value="DNase I-like"/>
    <property type="match status" value="1"/>
</dbReference>
<dbReference type="Pfam" id="PF03372">
    <property type="entry name" value="Exo_endo_phos"/>
    <property type="match status" value="1"/>
</dbReference>
<feature type="domain" description="Endonuclease/exonuclease/phosphatase" evidence="1">
    <location>
        <begin position="4"/>
        <end position="332"/>
    </location>
</feature>
<proteinExistence type="predicted"/>
<keyword evidence="2" id="KW-0378">Hydrolase</keyword>
<dbReference type="InterPro" id="IPR005135">
    <property type="entry name" value="Endo/exonuclease/phosphatase"/>
</dbReference>
<evidence type="ECO:0000313" key="3">
    <source>
        <dbReference type="Proteomes" id="UP000306602"/>
    </source>
</evidence>